<sequence>MDDPALANVWNGYPGEQHEVVRQHLFANLTFGHFLLFYEWGDVTEEELLEYARTLLRSPLFHRYWEASRGGKEGLSPDSHEGRPSESSSRPSANLRRTEHAIHRDVAAGTQTAPLTCGAGPT</sequence>
<proteinExistence type="predicted"/>
<evidence type="ECO:0000313" key="2">
    <source>
        <dbReference type="EMBL" id="GAA2379843.1"/>
    </source>
</evidence>
<evidence type="ECO:0000256" key="1">
    <source>
        <dbReference type="SAM" id="MobiDB-lite"/>
    </source>
</evidence>
<keyword evidence="3" id="KW-1185">Reference proteome</keyword>
<evidence type="ECO:0008006" key="4">
    <source>
        <dbReference type="Google" id="ProtNLM"/>
    </source>
</evidence>
<dbReference type="Pfam" id="PF19560">
    <property type="entry name" value="DUF6082"/>
    <property type="match status" value="1"/>
</dbReference>
<dbReference type="Proteomes" id="UP001499986">
    <property type="component" value="Unassembled WGS sequence"/>
</dbReference>
<feature type="compositionally biased region" description="Basic and acidic residues" evidence="1">
    <location>
        <begin position="96"/>
        <end position="106"/>
    </location>
</feature>
<comment type="caution">
    <text evidence="2">The sequence shown here is derived from an EMBL/GenBank/DDBJ whole genome shotgun (WGS) entry which is preliminary data.</text>
</comment>
<organism evidence="2 3">
    <name type="scientific">Streptomyces coeruleofuscus</name>
    <dbReference type="NCBI Taxonomy" id="66879"/>
    <lineage>
        <taxon>Bacteria</taxon>
        <taxon>Bacillati</taxon>
        <taxon>Actinomycetota</taxon>
        <taxon>Actinomycetes</taxon>
        <taxon>Kitasatosporales</taxon>
        <taxon>Streptomycetaceae</taxon>
        <taxon>Streptomyces</taxon>
    </lineage>
</organism>
<reference evidence="2 3" key="1">
    <citation type="journal article" date="2019" name="Int. J. Syst. Evol. Microbiol.">
        <title>The Global Catalogue of Microorganisms (GCM) 10K type strain sequencing project: providing services to taxonomists for standard genome sequencing and annotation.</title>
        <authorList>
            <consortium name="The Broad Institute Genomics Platform"/>
            <consortium name="The Broad Institute Genome Sequencing Center for Infectious Disease"/>
            <person name="Wu L."/>
            <person name="Ma J."/>
        </authorList>
    </citation>
    <scope>NUCLEOTIDE SEQUENCE [LARGE SCALE GENOMIC DNA]</scope>
    <source>
        <strain evidence="2 3">JCM 4358</strain>
    </source>
</reference>
<dbReference type="EMBL" id="BAAASE010000001">
    <property type="protein sequence ID" value="GAA2379843.1"/>
    <property type="molecule type" value="Genomic_DNA"/>
</dbReference>
<name>A0ABN3HGR7_9ACTN</name>
<protein>
    <recommendedName>
        <fullName evidence="4">MmyB-like transcription regulator ligand binding domain-containing protein</fullName>
    </recommendedName>
</protein>
<feature type="region of interest" description="Disordered" evidence="1">
    <location>
        <begin position="69"/>
        <end position="122"/>
    </location>
</feature>
<evidence type="ECO:0000313" key="3">
    <source>
        <dbReference type="Proteomes" id="UP001499986"/>
    </source>
</evidence>
<accession>A0ABN3HGR7</accession>
<dbReference type="InterPro" id="IPR045728">
    <property type="entry name" value="DUF6082"/>
</dbReference>
<gene>
    <name evidence="2" type="ORF">GCM10010255_00880</name>
</gene>